<dbReference type="Proteomes" id="UP000324800">
    <property type="component" value="Unassembled WGS sequence"/>
</dbReference>
<feature type="non-terminal residue" evidence="1">
    <location>
        <position position="1"/>
    </location>
</feature>
<comment type="caution">
    <text evidence="1">The sequence shown here is derived from an EMBL/GenBank/DDBJ whole genome shotgun (WGS) entry which is preliminary data.</text>
</comment>
<evidence type="ECO:0000313" key="2">
    <source>
        <dbReference type="Proteomes" id="UP000324800"/>
    </source>
</evidence>
<sequence>SYDAIYLVMFVRVSWDVTQDSIADGKERAIIQKINKG</sequence>
<protein>
    <submittedName>
        <fullName evidence="1">Uncharacterized protein</fullName>
    </submittedName>
</protein>
<accession>A0A5J4TZH8</accession>
<proteinExistence type="predicted"/>
<dbReference type="AlphaFoldDB" id="A0A5J4TZH8"/>
<organism evidence="1 2">
    <name type="scientific">Streblomastix strix</name>
    <dbReference type="NCBI Taxonomy" id="222440"/>
    <lineage>
        <taxon>Eukaryota</taxon>
        <taxon>Metamonada</taxon>
        <taxon>Preaxostyla</taxon>
        <taxon>Oxymonadida</taxon>
        <taxon>Streblomastigidae</taxon>
        <taxon>Streblomastix</taxon>
    </lineage>
</organism>
<gene>
    <name evidence="1" type="ORF">EZS28_041082</name>
</gene>
<evidence type="ECO:0000313" key="1">
    <source>
        <dbReference type="EMBL" id="KAA6363390.1"/>
    </source>
</evidence>
<dbReference type="EMBL" id="SNRW01022975">
    <property type="protein sequence ID" value="KAA6363390.1"/>
    <property type="molecule type" value="Genomic_DNA"/>
</dbReference>
<name>A0A5J4TZH8_9EUKA</name>
<reference evidence="1 2" key="1">
    <citation type="submission" date="2019-03" db="EMBL/GenBank/DDBJ databases">
        <title>Single cell metagenomics reveals metabolic interactions within the superorganism composed of flagellate Streblomastix strix and complex community of Bacteroidetes bacteria on its surface.</title>
        <authorList>
            <person name="Treitli S.C."/>
            <person name="Kolisko M."/>
            <person name="Husnik F."/>
            <person name="Keeling P."/>
            <person name="Hampl V."/>
        </authorList>
    </citation>
    <scope>NUCLEOTIDE SEQUENCE [LARGE SCALE GENOMIC DNA]</scope>
    <source>
        <strain evidence="1">ST1C</strain>
    </source>
</reference>